<dbReference type="eggNOG" id="ENOG5033DS4">
    <property type="taxonomic scope" value="Bacteria"/>
</dbReference>
<dbReference type="STRING" id="546271.Selsp_0431"/>
<evidence type="ECO:0000313" key="4">
    <source>
        <dbReference type="Proteomes" id="UP000011124"/>
    </source>
</evidence>
<sequence length="77" mass="9430">MNALRQEAFRMMESMPDEGIADLIQYMNEYHRKFAAREQRQYDAREKAFTVLESMKRKVPELDYARELAEYREEKYL</sequence>
<gene>
    <name evidence="1" type="ordered locus">Selsp_0431</name>
    <name evidence="2" type="ORF">SELSPUOL_02263</name>
</gene>
<proteinExistence type="predicted"/>
<dbReference type="Proteomes" id="UP000003505">
    <property type="component" value="Unassembled WGS sequence"/>
</dbReference>
<evidence type="ECO:0000313" key="3">
    <source>
        <dbReference type="Proteomes" id="UP000003505"/>
    </source>
</evidence>
<evidence type="ECO:0000313" key="2">
    <source>
        <dbReference type="EMBL" id="EEX76438.1"/>
    </source>
</evidence>
<dbReference type="Proteomes" id="UP000011124">
    <property type="component" value="Chromosome"/>
</dbReference>
<accession>C9LXQ5</accession>
<keyword evidence="4" id="KW-1185">Reference proteome</keyword>
<dbReference type="AlphaFoldDB" id="C9LXQ5"/>
<dbReference type="OrthoDB" id="2058083at2"/>
<dbReference type="EMBL" id="ACKP02000049">
    <property type="protein sequence ID" value="EEX76438.1"/>
    <property type="molecule type" value="Genomic_DNA"/>
</dbReference>
<dbReference type="KEGG" id="ssg:Selsp_0431"/>
<dbReference type="EMBL" id="CP002637">
    <property type="protein sequence ID" value="AEB99403.1"/>
    <property type="molecule type" value="Genomic_DNA"/>
</dbReference>
<evidence type="ECO:0000313" key="1">
    <source>
        <dbReference type="EMBL" id="AEB99403.1"/>
    </source>
</evidence>
<reference evidence="2 3" key="1">
    <citation type="submission" date="2009-09" db="EMBL/GenBank/DDBJ databases">
        <authorList>
            <person name="Weinstock G."/>
            <person name="Sodergren E."/>
            <person name="Clifton S."/>
            <person name="Fulton L."/>
            <person name="Fulton B."/>
            <person name="Courtney L."/>
            <person name="Fronick C."/>
            <person name="Harrison M."/>
            <person name="Strong C."/>
            <person name="Farmer C."/>
            <person name="Delahaunty K."/>
            <person name="Markovic C."/>
            <person name="Hall O."/>
            <person name="Minx P."/>
            <person name="Tomlinson C."/>
            <person name="Mitreva M."/>
            <person name="Nelson J."/>
            <person name="Hou S."/>
            <person name="Wollam A."/>
            <person name="Pepin K.H."/>
            <person name="Johnson M."/>
            <person name="Bhonagiri V."/>
            <person name="Nash W.E."/>
            <person name="Warren W."/>
            <person name="Chinwalla A."/>
            <person name="Mardis E.R."/>
            <person name="Wilson R.K."/>
        </authorList>
    </citation>
    <scope>NUCLEOTIDE SEQUENCE [LARGE SCALE GENOMIC DNA]</scope>
    <source>
        <strain evidence="2">ATCC 35185</strain>
        <strain evidence="3">ATCC 35185 / DSM 20758 / VPI D19B-28</strain>
    </source>
</reference>
<organism evidence="2 3">
    <name type="scientific">Selenomonas sputigena (strain ATCC 35185 / DSM 20758 / CCUG 44933 / VPI D19B-28)</name>
    <dbReference type="NCBI Taxonomy" id="546271"/>
    <lineage>
        <taxon>Bacteria</taxon>
        <taxon>Bacillati</taxon>
        <taxon>Bacillota</taxon>
        <taxon>Negativicutes</taxon>
        <taxon>Selenomonadales</taxon>
        <taxon>Selenomonadaceae</taxon>
        <taxon>Selenomonas</taxon>
    </lineage>
</organism>
<dbReference type="HOGENOM" id="CLU_196706_0_0_9"/>
<reference evidence="1 4" key="2">
    <citation type="submission" date="2011-04" db="EMBL/GenBank/DDBJ databases">
        <title>The complete genome of Selenomonas sputigena DSM 20758.</title>
        <authorList>
            <consortium name="US DOE Joint Genome Institute (JGI-PGF)"/>
            <person name="Lucas S."/>
            <person name="Copeland A."/>
            <person name="Lapidus A."/>
            <person name="Bruce D."/>
            <person name="Goodwin L."/>
            <person name="Pitluck S."/>
            <person name="Peters L."/>
            <person name="Kyrpides N."/>
            <person name="Mavromatis K."/>
            <person name="Ivanova N."/>
            <person name="Ovchinnikova G."/>
            <person name="Teshima H."/>
            <person name="Detter J.C."/>
            <person name="Tapia R."/>
            <person name="Han C."/>
            <person name="Land M."/>
            <person name="Hauser L."/>
            <person name="Markowitz V."/>
            <person name="Cheng J.-F."/>
            <person name="Hugenholtz P."/>
            <person name="Woyke T."/>
            <person name="Wu D."/>
            <person name="Gronow S."/>
            <person name="Wellnitz S."/>
            <person name="Schneider S."/>
            <person name="Klenk H.-P."/>
            <person name="Eisen J.A."/>
        </authorList>
    </citation>
    <scope>NUCLEOTIDE SEQUENCE [LARGE SCALE GENOMIC DNA]</scope>
    <source>
        <strain evidence="1">ATCC 35185</strain>
        <strain evidence="4">ATCC 35185 / DSM 20758 / VPI D19B-28</strain>
    </source>
</reference>
<protein>
    <submittedName>
        <fullName evidence="2">Uncharacterized protein</fullName>
    </submittedName>
</protein>
<name>C9LXQ5_SELS3</name>